<feature type="transmembrane region" description="Helical" evidence="14">
    <location>
        <begin position="222"/>
        <end position="243"/>
    </location>
</feature>
<evidence type="ECO:0000256" key="11">
    <source>
        <dbReference type="ARBA" id="ARBA00040810"/>
    </source>
</evidence>
<evidence type="ECO:0000313" key="16">
    <source>
        <dbReference type="Proteomes" id="UP000325292"/>
    </source>
</evidence>
<evidence type="ECO:0000256" key="5">
    <source>
        <dbReference type="ARBA" id="ARBA00022679"/>
    </source>
</evidence>
<evidence type="ECO:0000256" key="7">
    <source>
        <dbReference type="ARBA" id="ARBA00022989"/>
    </source>
</evidence>
<keyword evidence="5 14" id="KW-0808">Transferase</keyword>
<comment type="catalytic activity">
    <reaction evidence="13 14">
        <text>heme b + (2E,6E)-farnesyl diphosphate + H2O = Fe(II)-heme o + diphosphate</text>
        <dbReference type="Rhea" id="RHEA:28070"/>
        <dbReference type="ChEBI" id="CHEBI:15377"/>
        <dbReference type="ChEBI" id="CHEBI:33019"/>
        <dbReference type="ChEBI" id="CHEBI:60344"/>
        <dbReference type="ChEBI" id="CHEBI:60530"/>
        <dbReference type="ChEBI" id="CHEBI:175763"/>
        <dbReference type="EC" id="2.5.1.141"/>
    </reaction>
</comment>
<dbReference type="NCBIfam" id="TIGR01473">
    <property type="entry name" value="cyoE_ctaB"/>
    <property type="match status" value="1"/>
</dbReference>
<evidence type="ECO:0000313" key="15">
    <source>
        <dbReference type="EMBL" id="AUW93328.1"/>
    </source>
</evidence>
<dbReference type="PROSITE" id="PS00943">
    <property type="entry name" value="UBIA"/>
    <property type="match status" value="1"/>
</dbReference>
<keyword evidence="9 14" id="KW-0472">Membrane</keyword>
<feature type="transmembrane region" description="Helical" evidence="14">
    <location>
        <begin position="249"/>
        <end position="271"/>
    </location>
</feature>
<evidence type="ECO:0000256" key="1">
    <source>
        <dbReference type="ARBA" id="ARBA00004651"/>
    </source>
</evidence>
<dbReference type="InterPro" id="IPR044878">
    <property type="entry name" value="UbiA_sf"/>
</dbReference>
<dbReference type="PANTHER" id="PTHR43448">
    <property type="entry name" value="PROTOHEME IX FARNESYLTRANSFERASE, MITOCHONDRIAL"/>
    <property type="match status" value="1"/>
</dbReference>
<feature type="transmembrane region" description="Helical" evidence="14">
    <location>
        <begin position="99"/>
        <end position="119"/>
    </location>
</feature>
<dbReference type="Gene3D" id="1.10.357.140">
    <property type="entry name" value="UbiA prenyltransferase"/>
    <property type="match status" value="1"/>
</dbReference>
<evidence type="ECO:0000256" key="9">
    <source>
        <dbReference type="ARBA" id="ARBA00023136"/>
    </source>
</evidence>
<evidence type="ECO:0000256" key="13">
    <source>
        <dbReference type="ARBA" id="ARBA00047690"/>
    </source>
</evidence>
<feature type="transmembrane region" description="Helical" evidence="14">
    <location>
        <begin position="57"/>
        <end position="78"/>
    </location>
</feature>
<dbReference type="PANTHER" id="PTHR43448:SF7">
    <property type="entry name" value="4-HYDROXYBENZOATE SOLANESYLTRANSFERASE"/>
    <property type="match status" value="1"/>
</dbReference>
<comment type="subunit">
    <text evidence="14">Interacts with CtaA.</text>
</comment>
<dbReference type="EMBL" id="CP019454">
    <property type="protein sequence ID" value="AUW93328.1"/>
    <property type="molecule type" value="Genomic_DNA"/>
</dbReference>
<evidence type="ECO:0000256" key="4">
    <source>
        <dbReference type="ARBA" id="ARBA00022475"/>
    </source>
</evidence>
<dbReference type="NCBIfam" id="NF003349">
    <property type="entry name" value="PRK04375.1-2"/>
    <property type="match status" value="1"/>
</dbReference>
<evidence type="ECO:0000256" key="6">
    <source>
        <dbReference type="ARBA" id="ARBA00022692"/>
    </source>
</evidence>
<keyword evidence="6 14" id="KW-0812">Transmembrane</keyword>
<comment type="subcellular location">
    <subcellularLocation>
        <location evidence="1 14">Cell membrane</location>
        <topology evidence="1 14">Multi-pass membrane protein</topology>
    </subcellularLocation>
</comment>
<dbReference type="Proteomes" id="UP000325292">
    <property type="component" value="Chromosome"/>
</dbReference>
<reference evidence="15 16" key="1">
    <citation type="journal article" date="2019" name="Sci. Rep.">
        <title>Sulfobacillus thermotolerans: new insights into resistance and metabolic capacities of acidophilic chemolithotrophs.</title>
        <authorList>
            <person name="Panyushkina A.E."/>
            <person name="Babenko V.V."/>
            <person name="Nikitina A.S."/>
            <person name="Selezneva O.V."/>
            <person name="Tsaplina I.A."/>
            <person name="Letarova M.A."/>
            <person name="Kostryukova E.S."/>
            <person name="Letarov A.V."/>
        </authorList>
    </citation>
    <scope>NUCLEOTIDE SEQUENCE [LARGE SCALE GENOMIC DNA]</scope>
    <source>
        <strain evidence="15 16">Kr1</strain>
    </source>
</reference>
<dbReference type="InterPro" id="IPR030470">
    <property type="entry name" value="UbiA_prenylTrfase_CS"/>
</dbReference>
<gene>
    <name evidence="14" type="primary">ctaB</name>
    <name evidence="15" type="ORF">BXT84_04635</name>
</gene>
<evidence type="ECO:0000256" key="14">
    <source>
        <dbReference type="HAMAP-Rule" id="MF_00154"/>
    </source>
</evidence>
<keyword evidence="16" id="KW-1185">Reference proteome</keyword>
<dbReference type="Pfam" id="PF01040">
    <property type="entry name" value="UbiA"/>
    <property type="match status" value="1"/>
</dbReference>
<comment type="function">
    <text evidence="14">Converts heme B (protoheme IX) to heme O by substitution of the vinyl group on carbon 2 of heme B porphyrin ring with a hydroxyethyl farnesyl side group.</text>
</comment>
<sequence>MEVALMYAQSVSVPRSFSSVLMDYVTLMKPRIISLLVVTAYCAMVVGAGRLPSIGLTLLTLGGLTLSSGGAHAVNMWYDRDIDKVMRRTKMRPVAQGRIPGSHSLAFGIILQAISFVGLGLWVNWTTALCSLGGFLFYVFIYTMWLKRRTPQNIVIGGAAGAFPPLVGWAAVTGTIGWPAILMFLIIFLWTPPHFWALALYKQDDYRKAAIPMMPVVRGEHVTKVQSMVYTWLLLAASVALYFTGTVTWVYLAIAVALGVTFIGYHVFLLREHEPDTIWAKRTFKFSLLYMMAIFFAMVVAIPH</sequence>
<feature type="transmembrane region" description="Helical" evidence="14">
    <location>
        <begin position="125"/>
        <end position="146"/>
    </location>
</feature>
<comment type="miscellaneous">
    <text evidence="14">Carbon 2 of the heme B porphyrin ring is defined according to the Fischer nomenclature.</text>
</comment>
<evidence type="ECO:0000256" key="10">
    <source>
        <dbReference type="ARBA" id="ARBA00030253"/>
    </source>
</evidence>
<organism evidence="15 16">
    <name type="scientific">Sulfobacillus thermotolerans</name>
    <dbReference type="NCBI Taxonomy" id="338644"/>
    <lineage>
        <taxon>Bacteria</taxon>
        <taxon>Bacillati</taxon>
        <taxon>Bacillota</taxon>
        <taxon>Clostridia</taxon>
        <taxon>Eubacteriales</taxon>
        <taxon>Clostridiales Family XVII. Incertae Sedis</taxon>
        <taxon>Sulfobacillus</taxon>
    </lineage>
</organism>
<name>A0ABM6RPR0_9FIRM</name>
<dbReference type="CDD" id="cd13957">
    <property type="entry name" value="PT_UbiA_Cox10"/>
    <property type="match status" value="1"/>
</dbReference>
<dbReference type="EC" id="2.5.1.141" evidence="3 14"/>
<keyword evidence="8 14" id="KW-0350">Heme biosynthesis</keyword>
<feature type="transmembrane region" description="Helical" evidence="14">
    <location>
        <begin position="153"/>
        <end position="172"/>
    </location>
</feature>
<keyword evidence="4 14" id="KW-1003">Cell membrane</keyword>
<evidence type="ECO:0000256" key="2">
    <source>
        <dbReference type="ARBA" id="ARBA00004919"/>
    </source>
</evidence>
<comment type="similarity">
    <text evidence="14">Belongs to the UbiA prenyltransferase family. Protoheme IX farnesyltransferase subfamily.</text>
</comment>
<feature type="transmembrane region" description="Helical" evidence="14">
    <location>
        <begin position="32"/>
        <end position="51"/>
    </location>
</feature>
<feature type="transmembrane region" description="Helical" evidence="14">
    <location>
        <begin position="178"/>
        <end position="201"/>
    </location>
</feature>
<protein>
    <recommendedName>
        <fullName evidence="11 14">Protoheme IX farnesyltransferase</fullName>
        <ecNumber evidence="3 14">2.5.1.141</ecNumber>
    </recommendedName>
    <alternativeName>
        <fullName evidence="12 14">Heme B farnesyltransferase</fullName>
    </alternativeName>
    <alternativeName>
        <fullName evidence="10 14">Heme O synthase</fullName>
    </alternativeName>
</protein>
<comment type="pathway">
    <text evidence="2 14">Porphyrin-containing compound metabolism; heme O biosynthesis; heme O from protoheme: step 1/1.</text>
</comment>
<feature type="transmembrane region" description="Helical" evidence="14">
    <location>
        <begin position="283"/>
        <end position="302"/>
    </location>
</feature>
<dbReference type="InterPro" id="IPR006369">
    <property type="entry name" value="Protohaem_IX_farnesylTrfase"/>
</dbReference>
<accession>A0ABM6RPR0</accession>
<dbReference type="HAMAP" id="MF_00154">
    <property type="entry name" value="CyoE_CtaB"/>
    <property type="match status" value="1"/>
</dbReference>
<keyword evidence="7 14" id="KW-1133">Transmembrane helix</keyword>
<evidence type="ECO:0000256" key="8">
    <source>
        <dbReference type="ARBA" id="ARBA00023133"/>
    </source>
</evidence>
<evidence type="ECO:0000256" key="3">
    <source>
        <dbReference type="ARBA" id="ARBA00012292"/>
    </source>
</evidence>
<dbReference type="InterPro" id="IPR000537">
    <property type="entry name" value="UbiA_prenyltransferase"/>
</dbReference>
<proteinExistence type="inferred from homology"/>
<evidence type="ECO:0000256" key="12">
    <source>
        <dbReference type="ARBA" id="ARBA00042475"/>
    </source>
</evidence>